<dbReference type="NCBIfam" id="NF002708">
    <property type="entry name" value="PRK02515.1"/>
    <property type="match status" value="1"/>
</dbReference>
<evidence type="ECO:0000256" key="5">
    <source>
        <dbReference type="ARBA" id="ARBA00023136"/>
    </source>
</evidence>
<sequence>MKRLVGVLMILGLMLTSWGWLGSPQTAIAASLSPLSFNPSPVLAEQQFRNAMDDKLATDFGKKIDLNNTNVRAFMQYPGMYPTLARMILKNAPFESVEDVLKMPGLTEAQKEILKNNFSNFVVSPPLDALVEGGDRFNNGIYR</sequence>
<dbReference type="EMBL" id="CP053661">
    <property type="protein sequence ID" value="QKD82983.1"/>
    <property type="molecule type" value="Genomic_DNA"/>
</dbReference>
<dbReference type="GO" id="GO:0009654">
    <property type="term" value="C:photosystem II oxygen evolving complex"/>
    <property type="evidence" value="ECO:0007669"/>
    <property type="project" value="InterPro"/>
</dbReference>
<comment type="subcellular location">
    <subcellularLocation>
        <location evidence="7">Cellular thylakoid membrane</location>
        <topology evidence="7">Peripheral membrane protein</topology>
        <orientation evidence="7">Lumenal side</orientation>
    </subcellularLocation>
    <subcellularLocation>
        <location evidence="1">Membrane</location>
        <topology evidence="1">Peripheral membrane protein</topology>
    </subcellularLocation>
</comment>
<evidence type="ECO:0000256" key="4">
    <source>
        <dbReference type="ARBA" id="ARBA00023078"/>
    </source>
</evidence>
<dbReference type="SUPFAM" id="SSF81585">
    <property type="entry name" value="PsbU/PolX domain-like"/>
    <property type="match status" value="1"/>
</dbReference>
<evidence type="ECO:0000256" key="1">
    <source>
        <dbReference type="ARBA" id="ARBA00004170"/>
    </source>
</evidence>
<dbReference type="GO" id="GO:0031676">
    <property type="term" value="C:plasma membrane-derived thylakoid membrane"/>
    <property type="evidence" value="ECO:0007669"/>
    <property type="project" value="UniProtKB-SubCell"/>
</dbReference>
<keyword evidence="3 7" id="KW-0249">Electron transport</keyword>
<dbReference type="GO" id="GO:0015979">
    <property type="term" value="P:photosynthesis"/>
    <property type="evidence" value="ECO:0007669"/>
    <property type="project" value="UniProtKB-UniRule"/>
</dbReference>
<dbReference type="Proteomes" id="UP000505210">
    <property type="component" value="Chromosome"/>
</dbReference>
<dbReference type="GO" id="GO:0042549">
    <property type="term" value="P:photosystem II stabilization"/>
    <property type="evidence" value="ECO:0007669"/>
    <property type="project" value="InterPro"/>
</dbReference>
<name>A0A6M8BIS0_9CYAN</name>
<evidence type="ECO:0000256" key="7">
    <source>
        <dbReference type="HAMAP-Rule" id="MF_00589"/>
    </source>
</evidence>
<gene>
    <name evidence="7 8" type="primary">psbU</name>
    <name evidence="8" type="ORF">HPC62_12965</name>
</gene>
<protein>
    <recommendedName>
        <fullName evidence="7">Photosystem II extrinsic protein U</fullName>
        <shortName evidence="7">PSII-U</shortName>
        <shortName evidence="7">PsbU</shortName>
    </recommendedName>
    <alternativeName>
        <fullName evidence="7">Photosystem II 12 kDa extrinsic protein</fullName>
        <shortName evidence="7">PS II complex 12 kDa extrinsic protein</shortName>
    </alternativeName>
</protein>
<accession>A0A6M8BIS0</accession>
<keyword evidence="7" id="KW-0813">Transport</keyword>
<organism evidence="8 9">
    <name type="scientific">Thermoleptolyngbya sichuanensis A183</name>
    <dbReference type="NCBI Taxonomy" id="2737172"/>
    <lineage>
        <taxon>Bacteria</taxon>
        <taxon>Bacillati</taxon>
        <taxon>Cyanobacteriota</taxon>
        <taxon>Cyanophyceae</taxon>
        <taxon>Oculatellales</taxon>
        <taxon>Oculatellaceae</taxon>
        <taxon>Thermoleptolyngbya</taxon>
        <taxon>Thermoleptolyngbya sichuanensis</taxon>
    </lineage>
</organism>
<keyword evidence="9" id="KW-1185">Reference proteome</keyword>
<evidence type="ECO:0000256" key="3">
    <source>
        <dbReference type="ARBA" id="ARBA00022982"/>
    </source>
</evidence>
<dbReference type="AlphaFoldDB" id="A0A6M8BIS0"/>
<evidence type="ECO:0000313" key="9">
    <source>
        <dbReference type="Proteomes" id="UP000505210"/>
    </source>
</evidence>
<keyword evidence="4 7" id="KW-0793">Thylakoid</keyword>
<dbReference type="RefSeq" id="WP_172356282.1">
    <property type="nucleotide sequence ID" value="NZ_CP053661.1"/>
</dbReference>
<comment type="similarity">
    <text evidence="2 7">Belongs to the PsbU family.</text>
</comment>
<proteinExistence type="inferred from homology"/>
<keyword evidence="7" id="KW-0602">Photosynthesis</keyword>
<dbReference type="Gene3D" id="1.10.150.320">
    <property type="entry name" value="Photosystem II 12 kDa extrinsic protein"/>
    <property type="match status" value="1"/>
</dbReference>
<dbReference type="Pfam" id="PF06514">
    <property type="entry name" value="PsbU"/>
    <property type="match status" value="1"/>
</dbReference>
<dbReference type="HAMAP" id="MF_00589">
    <property type="entry name" value="PSII_PsbU"/>
    <property type="match status" value="1"/>
</dbReference>
<reference evidence="8 9" key="1">
    <citation type="submission" date="2020-05" db="EMBL/GenBank/DDBJ databases">
        <title>Complete genome sequence of of a novel Thermoleptolyngbya strain isolated from hot springs of Ganzi, Sichuan China.</title>
        <authorList>
            <person name="Tang J."/>
            <person name="Daroch M."/>
            <person name="Li L."/>
            <person name="Waleron K."/>
            <person name="Waleron M."/>
            <person name="Waleron M."/>
        </authorList>
    </citation>
    <scope>NUCLEOTIDE SEQUENCE [LARGE SCALE GENOMIC DNA]</scope>
    <source>
        <strain evidence="8 9">PKUAC-SCTA183</strain>
    </source>
</reference>
<dbReference type="KEGG" id="theu:HPC62_12965"/>
<dbReference type="InterPro" id="IPR010527">
    <property type="entry name" value="PSII_PsbU"/>
</dbReference>
<comment type="function">
    <text evidence="7">One of the extrinsic, lumenal subunits of photosystem II (PSII). PSII is a light-driven water plastoquinone oxidoreductase, using light energy to abstract electrons from H(2)O, generating a proton gradient subsequently used for ATP formation. The extrinsic proteins stabilize the structure of photosystem II oxygen-evolving complex (OEC), the ion environment of oxygen evolution and protect the OEC against heat-induced inactivation.</text>
</comment>
<evidence type="ECO:0000256" key="2">
    <source>
        <dbReference type="ARBA" id="ARBA00010827"/>
    </source>
</evidence>
<comment type="subunit">
    <text evidence="7">PSII is composed of 1 copy each of membrane proteins PsbA, PsbB, PsbC, PsbD, PsbE, PsbF, PsbH, PsbI, PsbJ, PsbK, PsbL, PsbM, PsbT, PsbX, PsbY, PsbZ, Psb30/Ycf12, peripheral proteins PsbO, CyanoQ (PsbQ), PsbU, PsbV and a large number of cofactors. It forms dimeric complexes.</text>
</comment>
<evidence type="ECO:0000256" key="6">
    <source>
        <dbReference type="ARBA" id="ARBA00023276"/>
    </source>
</evidence>
<keyword evidence="5 7" id="KW-0472">Membrane</keyword>
<dbReference type="GO" id="GO:0019898">
    <property type="term" value="C:extrinsic component of membrane"/>
    <property type="evidence" value="ECO:0007669"/>
    <property type="project" value="InterPro"/>
</dbReference>
<keyword evidence="6 7" id="KW-0604">Photosystem II</keyword>
<evidence type="ECO:0000313" key="8">
    <source>
        <dbReference type="EMBL" id="QKD82983.1"/>
    </source>
</evidence>